<accession>W6MSG1</accession>
<dbReference type="PANTHER" id="PTHR43481">
    <property type="entry name" value="FRUCTOSE-1-PHOSPHATE PHOSPHATASE"/>
    <property type="match status" value="1"/>
</dbReference>
<gene>
    <name evidence="1" type="ORF">KUCA_T00005311001</name>
</gene>
<dbReference type="GO" id="GO:0003850">
    <property type="term" value="F:2-deoxyglucose-6-phosphatase activity"/>
    <property type="evidence" value="ECO:0007669"/>
    <property type="project" value="TreeGrafter"/>
</dbReference>
<dbReference type="InterPro" id="IPR051806">
    <property type="entry name" value="HAD-like_SPP"/>
</dbReference>
<dbReference type="InterPro" id="IPR023198">
    <property type="entry name" value="PGP-like_dom2"/>
</dbReference>
<dbReference type="InterPro" id="IPR023214">
    <property type="entry name" value="HAD_sf"/>
</dbReference>
<dbReference type="Gene3D" id="3.40.50.1000">
    <property type="entry name" value="HAD superfamily/HAD-like"/>
    <property type="match status" value="1"/>
</dbReference>
<name>W6MSG1_9ASCO</name>
<dbReference type="PANTHER" id="PTHR43481:SF9">
    <property type="entry name" value="2-DEOXYGLUCOSE-6-PHOSPHATE PHOSPHATASE 1-RELATED"/>
    <property type="match status" value="1"/>
</dbReference>
<dbReference type="SFLD" id="SFLDS00003">
    <property type="entry name" value="Haloacid_Dehalogenase"/>
    <property type="match status" value="1"/>
</dbReference>
<sequence length="234" mass="25343">MPSAELQTEVCLFDLDGTLIASTGAVEMAWQDLFKKYNLDGNDFFKHSHGVRTVEVFKKFLPQFAANAQEMATEFEFGISNDWGHLAVPIKGAGALIESLPKERWCIVTSGTPGMAHSWFTKVLNKDGFYKPDIFITASDVTEGKPHPSGYKMGADLLAQKAGKDTFAQRVVFEDAPAGVQAGVAAGARVIGITSSFPKEVLYGAGATYVVEDLTHVKLVKNEGGIITFAVDYI</sequence>
<keyword evidence="2" id="KW-1185">Reference proteome</keyword>
<dbReference type="SUPFAM" id="SSF56784">
    <property type="entry name" value="HAD-like"/>
    <property type="match status" value="1"/>
</dbReference>
<dbReference type="Pfam" id="PF00702">
    <property type="entry name" value="Hydrolase"/>
    <property type="match status" value="1"/>
</dbReference>
<dbReference type="OrthoDB" id="40579at2759"/>
<dbReference type="RefSeq" id="XP_022461310.1">
    <property type="nucleotide sequence ID" value="XM_022600494.1"/>
</dbReference>
<dbReference type="InterPro" id="IPR006439">
    <property type="entry name" value="HAD-SF_hydro_IA"/>
</dbReference>
<proteinExistence type="predicted"/>
<dbReference type="Gene3D" id="1.10.150.240">
    <property type="entry name" value="Putative phosphatase, domain 2"/>
    <property type="match status" value="1"/>
</dbReference>
<evidence type="ECO:0000313" key="1">
    <source>
        <dbReference type="EMBL" id="CDK29323.1"/>
    </source>
</evidence>
<dbReference type="AlphaFoldDB" id="W6MSG1"/>
<dbReference type="HOGENOM" id="CLU_045011_13_4_1"/>
<dbReference type="STRING" id="1382522.W6MSG1"/>
<reference evidence="1" key="1">
    <citation type="submission" date="2013-12" db="EMBL/GenBank/DDBJ databases">
        <authorList>
            <person name="Genoscope - CEA"/>
        </authorList>
    </citation>
    <scope>NUCLEOTIDE SEQUENCE</scope>
    <source>
        <strain evidence="1">CBS 1993</strain>
    </source>
</reference>
<dbReference type="GeneID" id="34522698"/>
<dbReference type="SFLD" id="SFLDG01129">
    <property type="entry name" value="C1.5:_HAD__Beta-PGM__Phosphata"/>
    <property type="match status" value="1"/>
</dbReference>
<dbReference type="NCBIfam" id="TIGR01509">
    <property type="entry name" value="HAD-SF-IA-v3"/>
    <property type="match status" value="1"/>
</dbReference>
<reference evidence="1" key="2">
    <citation type="submission" date="2014-02" db="EMBL/GenBank/DDBJ databases">
        <title>Complete DNA sequence of /Kuraishia capsulata/ illustrates novel genomic features among budding yeasts (/Saccharomycotina/).</title>
        <authorList>
            <person name="Morales L."/>
            <person name="Noel B."/>
            <person name="Porcel B."/>
            <person name="Marcet-Houben M."/>
            <person name="Hullo M-F."/>
            <person name="Sacerdot C."/>
            <person name="Tekaia F."/>
            <person name="Leh-Louis V."/>
            <person name="Despons L."/>
            <person name="Khanna V."/>
            <person name="Aury J-M."/>
            <person name="Barbe V."/>
            <person name="Couloux A."/>
            <person name="Labadie K."/>
            <person name="Pelletier E."/>
            <person name="Souciet J-L."/>
            <person name="Boekhout T."/>
            <person name="Gabaldon T."/>
            <person name="Wincker P."/>
            <person name="Dujon B."/>
        </authorList>
    </citation>
    <scope>NUCLEOTIDE SEQUENCE</scope>
    <source>
        <strain evidence="1">CBS 1993</strain>
    </source>
</reference>
<protein>
    <submittedName>
        <fullName evidence="1">Uncharacterized protein</fullName>
    </submittedName>
</protein>
<organism evidence="1 2">
    <name type="scientific">Kuraishia capsulata CBS 1993</name>
    <dbReference type="NCBI Taxonomy" id="1382522"/>
    <lineage>
        <taxon>Eukaryota</taxon>
        <taxon>Fungi</taxon>
        <taxon>Dikarya</taxon>
        <taxon>Ascomycota</taxon>
        <taxon>Saccharomycotina</taxon>
        <taxon>Pichiomycetes</taxon>
        <taxon>Pichiales</taxon>
        <taxon>Pichiaceae</taxon>
        <taxon>Kuraishia</taxon>
    </lineage>
</organism>
<dbReference type="InterPro" id="IPR036412">
    <property type="entry name" value="HAD-like_sf"/>
</dbReference>
<dbReference type="EMBL" id="HG793130">
    <property type="protein sequence ID" value="CDK29323.1"/>
    <property type="molecule type" value="Genomic_DNA"/>
</dbReference>
<dbReference type="Proteomes" id="UP000019384">
    <property type="component" value="Unassembled WGS sequence"/>
</dbReference>
<evidence type="ECO:0000313" key="2">
    <source>
        <dbReference type="Proteomes" id="UP000019384"/>
    </source>
</evidence>